<evidence type="ECO:0000256" key="5">
    <source>
        <dbReference type="SAM" id="Phobius"/>
    </source>
</evidence>
<organism evidence="7 8">
    <name type="scientific">Tieghemiomyces parasiticus</name>
    <dbReference type="NCBI Taxonomy" id="78921"/>
    <lineage>
        <taxon>Eukaryota</taxon>
        <taxon>Fungi</taxon>
        <taxon>Fungi incertae sedis</taxon>
        <taxon>Zoopagomycota</taxon>
        <taxon>Kickxellomycotina</taxon>
        <taxon>Dimargaritomycetes</taxon>
        <taxon>Dimargaritales</taxon>
        <taxon>Dimargaritaceae</taxon>
        <taxon>Tieghemiomyces</taxon>
    </lineage>
</organism>
<evidence type="ECO:0000256" key="1">
    <source>
        <dbReference type="ARBA" id="ARBA00022553"/>
    </source>
</evidence>
<evidence type="ECO:0000256" key="2">
    <source>
        <dbReference type="ARBA" id="ARBA00023012"/>
    </source>
</evidence>
<feature type="compositionally biased region" description="Basic and acidic residues" evidence="4">
    <location>
        <begin position="1110"/>
        <end position="1126"/>
    </location>
</feature>
<dbReference type="Pfam" id="PF00072">
    <property type="entry name" value="Response_reg"/>
    <property type="match status" value="1"/>
</dbReference>
<dbReference type="Gene3D" id="3.40.50.2300">
    <property type="match status" value="1"/>
</dbReference>
<dbReference type="Proteomes" id="UP001150569">
    <property type="component" value="Unassembled WGS sequence"/>
</dbReference>
<evidence type="ECO:0000256" key="3">
    <source>
        <dbReference type="PROSITE-ProRule" id="PRU00169"/>
    </source>
</evidence>
<feature type="region of interest" description="Disordered" evidence="4">
    <location>
        <begin position="787"/>
        <end position="833"/>
    </location>
</feature>
<feature type="region of interest" description="Disordered" evidence="4">
    <location>
        <begin position="1302"/>
        <end position="1360"/>
    </location>
</feature>
<evidence type="ECO:0000259" key="6">
    <source>
        <dbReference type="PROSITE" id="PS50110"/>
    </source>
</evidence>
<keyword evidence="1 3" id="KW-0597">Phosphoprotein</keyword>
<dbReference type="PANTHER" id="PTHR45339">
    <property type="entry name" value="HYBRID SIGNAL TRANSDUCTION HISTIDINE KINASE J"/>
    <property type="match status" value="1"/>
</dbReference>
<feature type="region of interest" description="Disordered" evidence="4">
    <location>
        <begin position="1001"/>
        <end position="1137"/>
    </location>
</feature>
<feature type="region of interest" description="Disordered" evidence="4">
    <location>
        <begin position="571"/>
        <end position="617"/>
    </location>
</feature>
<keyword evidence="5" id="KW-0472">Membrane</keyword>
<dbReference type="SUPFAM" id="SSF52172">
    <property type="entry name" value="CheY-like"/>
    <property type="match status" value="2"/>
</dbReference>
<dbReference type="InterPro" id="IPR001789">
    <property type="entry name" value="Sig_transdc_resp-reg_receiver"/>
</dbReference>
<feature type="transmembrane region" description="Helical" evidence="5">
    <location>
        <begin position="144"/>
        <end position="164"/>
    </location>
</feature>
<dbReference type="EMBL" id="JANBPT010000008">
    <property type="protein sequence ID" value="KAJ1930385.1"/>
    <property type="molecule type" value="Genomic_DNA"/>
</dbReference>
<evidence type="ECO:0000256" key="4">
    <source>
        <dbReference type="SAM" id="MobiDB-lite"/>
    </source>
</evidence>
<feature type="modified residue" description="4-aspartylphosphate" evidence="3">
    <location>
        <position position="1278"/>
    </location>
</feature>
<dbReference type="FunFam" id="3.40.50.2300:FF:000146">
    <property type="entry name" value="Putative two-component response regulator SSK1p"/>
    <property type="match status" value="1"/>
</dbReference>
<keyword evidence="2" id="KW-0902">Two-component regulatory system</keyword>
<feature type="compositionally biased region" description="Low complexity" evidence="4">
    <location>
        <begin position="812"/>
        <end position="824"/>
    </location>
</feature>
<accession>A0A9W8E2U8</accession>
<keyword evidence="5" id="KW-0812">Transmembrane</keyword>
<dbReference type="OrthoDB" id="60033at2759"/>
<dbReference type="PROSITE" id="PS50110">
    <property type="entry name" value="RESPONSE_REGULATORY"/>
    <property type="match status" value="1"/>
</dbReference>
<feature type="compositionally biased region" description="Polar residues" evidence="4">
    <location>
        <begin position="796"/>
        <end position="811"/>
    </location>
</feature>
<evidence type="ECO:0000313" key="8">
    <source>
        <dbReference type="Proteomes" id="UP001150569"/>
    </source>
</evidence>
<proteinExistence type="predicted"/>
<dbReference type="CDD" id="cd17546">
    <property type="entry name" value="REC_hyHK_CKI1_RcsC-like"/>
    <property type="match status" value="1"/>
</dbReference>
<feature type="domain" description="Response regulatory" evidence="6">
    <location>
        <begin position="1229"/>
        <end position="1430"/>
    </location>
</feature>
<dbReference type="SMART" id="SM00448">
    <property type="entry name" value="REC"/>
    <property type="match status" value="1"/>
</dbReference>
<keyword evidence="5" id="KW-1133">Transmembrane helix</keyword>
<feature type="transmembrane region" description="Helical" evidence="5">
    <location>
        <begin position="176"/>
        <end position="197"/>
    </location>
</feature>
<feature type="compositionally biased region" description="Polar residues" evidence="4">
    <location>
        <begin position="634"/>
        <end position="653"/>
    </location>
</feature>
<dbReference type="InterPro" id="IPR011006">
    <property type="entry name" value="CheY-like_superfamily"/>
</dbReference>
<feature type="transmembrane region" description="Helical" evidence="5">
    <location>
        <begin position="95"/>
        <end position="124"/>
    </location>
</feature>
<protein>
    <submittedName>
        <fullName evidence="7">Response regulator</fullName>
    </submittedName>
</protein>
<keyword evidence="8" id="KW-1185">Reference proteome</keyword>
<sequence>MTRTKASAAGGVARSVAHGVLVANCATAASDLARNPCLTTVVQAVWWFYGYHQFATGTEAPLSLPVLGRLATSPLGPFIRFADTWWRFPGDESAVLGAAAFTCLLVAVIGLLSDLASLVGYATLQVFNPVLDKIFGYFPGPLAAIYRAPLTAMGYLLRIAFPGFQAVAGTSGSLRLAWSLSWSHIVPSLSFLLLWALHTFARTLAHDLETTRADRSETVVTPSPPVPEGETARATLRFLSTPPSPSLVPTVSDNLALRTSFLHAAQTMAHLQRQMGPGGLFAPRSQPEFFAACAIPVPTAAFMAVHTFLRHVRFLATLVDDAAVEPDNVPINRTVPPSTFDLVDLMQRVTDVHAGLAASLDLEVFHGHALRVQAHADDPFEAAAPSGPLDAPQQDLAAEVYAAYDLWYHVLHAHLWALEVTAPRGACLEVAFALREGLPSCEIHLLLHLRRGSSGAFVDPVDGQATELLDELDSHLAGTDRFMRHTGLPVGRRRWISTHGPELPSLSRPVDASPILTARADPAGAAHRALLLSLTLPYETVREPTAAPPTRPSRARVSDLFVNDNLAAFRSHHAPTTPRSTYPFGAGDGSESRTPRATPAQERPRGTPGPATDLWGRSVHDSGIQEALDYFPFPSSTAPSGRSPTSLPTSPLTRQARLGSPDATHSSQLPSVGDDLEPVRLAAFMRDLRGLTMSLYFRPDSVFARKAIDFLAVRAGMQLNAYLVTGDAADATVPVRLHNLTPGPQAETKSSASSRARQPHAFIMIDDDLATLRCQFHRLRNTLSFDYGSSARSRRPNGSGTEHGTLASSAPRTSQSENSRSRSSPFQPQNRVNVSASTIRATSLIYFTSVGNYKRAKLLLHELLDTPHPLPAPEVLVLPKPAGTKRLVASLYAALHHPTLDSPLVAAAASPYLLAHSRSTSLPRIIHTPVRVPGSSPTLATLHQFSPGRPVGTPAVTVGATPTPITVSTSSAHGLADLPVLTTPVGPVSQPLSELLTGTLAQTRAVPRETDDTVGPPLSPKSRAAQPPSPLGRPDRAPPVSTGQALDALTPTLPVPVPTAKRSERAKAGSPPPPATSPAEIHTPGARSPPSAVETADTKPLSKGASRMKNRLDQLRRKAARKRQEAEPAPLGDSLSPALEITTIGNENSPAIGVVSPAASAPDQFAPERIEGGSESFSATPPILIDAGSASASNLRPFGLRQRRDPLTRRDSTNVHCSPPPNVPIPPIKVLIVEDSLVDRRIIDRFMNNQGIKHDMASTGKEALAKWQADVFHLVFMDLQLPDMSGIEITREIRRLEETRLQESLRNQSAASSEDDGGLTVDEQGRWSSLQMGGRQSAVTMPSGTGHPRHHGGQGTGLPAAEGATTPLSPLLHTPTMISTGPVSSPAIIVALTASNLESDRMAAYAAGCNDFLIKPIDTHWMRQKLVEWGAMHALIDFEGFKNWKVEDAKRQRYKIAQGSRGTAASAAVL</sequence>
<name>A0A9W8E2U8_9FUNG</name>
<feature type="region of interest" description="Disordered" evidence="4">
    <location>
        <begin position="630"/>
        <end position="672"/>
    </location>
</feature>
<dbReference type="GO" id="GO:0000156">
    <property type="term" value="F:phosphorelay response regulator activity"/>
    <property type="evidence" value="ECO:0007669"/>
    <property type="project" value="UniProtKB-ARBA"/>
</dbReference>
<dbReference type="PANTHER" id="PTHR45339:SF1">
    <property type="entry name" value="HYBRID SIGNAL TRANSDUCTION HISTIDINE KINASE J"/>
    <property type="match status" value="1"/>
</dbReference>
<gene>
    <name evidence="7" type="primary">MgSsk1_1</name>
    <name evidence="7" type="ORF">IWQ60_000322</name>
</gene>
<evidence type="ECO:0000313" key="7">
    <source>
        <dbReference type="EMBL" id="KAJ1930385.1"/>
    </source>
</evidence>
<comment type="caution">
    <text evidence="7">The sequence shown here is derived from an EMBL/GenBank/DDBJ whole genome shotgun (WGS) entry which is preliminary data.</text>
</comment>
<reference evidence="7" key="1">
    <citation type="submission" date="2022-07" db="EMBL/GenBank/DDBJ databases">
        <title>Phylogenomic reconstructions and comparative analyses of Kickxellomycotina fungi.</title>
        <authorList>
            <person name="Reynolds N.K."/>
            <person name="Stajich J.E."/>
            <person name="Barry K."/>
            <person name="Grigoriev I.V."/>
            <person name="Crous P."/>
            <person name="Smith M.E."/>
        </authorList>
    </citation>
    <scope>NUCLEOTIDE SEQUENCE</scope>
    <source>
        <strain evidence="7">RSA 861</strain>
    </source>
</reference>